<comment type="similarity">
    <text evidence="2">Belongs to the glycosyl hydrolase 88 family.</text>
</comment>
<reference evidence="4 5" key="1">
    <citation type="journal article" date="2008" name="PLoS Genet.">
        <title>Genomic islands in the pathogenic filamentous fungus Aspergillus fumigatus.</title>
        <authorList>
            <person name="Fedorova N.D."/>
            <person name="Khaldi N."/>
            <person name="Joardar V.S."/>
            <person name="Maiti R."/>
            <person name="Amedeo P."/>
            <person name="Anderson M.J."/>
            <person name="Crabtree J."/>
            <person name="Silva J.C."/>
            <person name="Badger J.H."/>
            <person name="Albarraq A."/>
            <person name="Angiuoli S."/>
            <person name="Bussey H."/>
            <person name="Bowyer P."/>
            <person name="Cotty P.J."/>
            <person name="Dyer P.S."/>
            <person name="Egan A."/>
            <person name="Galens K."/>
            <person name="Fraser-Liggett C.M."/>
            <person name="Haas B.J."/>
            <person name="Inman J.M."/>
            <person name="Kent R."/>
            <person name="Lemieux S."/>
            <person name="Malavazi I."/>
            <person name="Orvis J."/>
            <person name="Roemer T."/>
            <person name="Ronning C.M."/>
            <person name="Sundaram J.P."/>
            <person name="Sutton G."/>
            <person name="Turner G."/>
            <person name="Venter J.C."/>
            <person name="White O.R."/>
            <person name="Whitty B.R."/>
            <person name="Youngman P."/>
            <person name="Wolfe K.H."/>
            <person name="Goldman G.H."/>
            <person name="Wortman J.R."/>
            <person name="Jiang B."/>
            <person name="Denning D.W."/>
            <person name="Nierman W.C."/>
        </authorList>
    </citation>
    <scope>NUCLEOTIDE SEQUENCE [LARGE SCALE GENOMIC DNA]</scope>
    <source>
        <strain evidence="5">CBS 144.89 / FGSC A1163 / CEA10</strain>
    </source>
</reference>
<dbReference type="PANTHER" id="PTHR36845">
    <property type="entry name" value="HYDROLASE, PUTATIVE (AFU_ORTHOLOGUE AFUA_7G05090)-RELATED"/>
    <property type="match status" value="1"/>
</dbReference>
<dbReference type="HOGENOM" id="CLU_027158_2_0_1"/>
<dbReference type="PANTHER" id="PTHR36845:SF1">
    <property type="entry name" value="HYDROLASE, PUTATIVE (AFU_ORTHOLOGUE AFUA_7G05090)-RELATED"/>
    <property type="match status" value="1"/>
</dbReference>
<dbReference type="SUPFAM" id="SSF48208">
    <property type="entry name" value="Six-hairpin glycosidases"/>
    <property type="match status" value="1"/>
</dbReference>
<evidence type="ECO:0000313" key="5">
    <source>
        <dbReference type="Proteomes" id="UP000001699"/>
    </source>
</evidence>
<dbReference type="Gene3D" id="1.50.10.10">
    <property type="match status" value="1"/>
</dbReference>
<evidence type="ECO:0000256" key="2">
    <source>
        <dbReference type="ARBA" id="ARBA00038358"/>
    </source>
</evidence>
<dbReference type="PhylomeDB" id="B0Y940"/>
<dbReference type="Proteomes" id="UP000001699">
    <property type="component" value="Unassembled WGS sequence"/>
</dbReference>
<feature type="compositionally biased region" description="Basic and acidic residues" evidence="3">
    <location>
        <begin position="79"/>
        <end position="93"/>
    </location>
</feature>
<keyword evidence="5" id="KW-1185">Reference proteome</keyword>
<evidence type="ECO:0000256" key="3">
    <source>
        <dbReference type="SAM" id="MobiDB-lite"/>
    </source>
</evidence>
<evidence type="ECO:0000313" key="4">
    <source>
        <dbReference type="EMBL" id="EDP49921.1"/>
    </source>
</evidence>
<dbReference type="InterPro" id="IPR008928">
    <property type="entry name" value="6-hairpin_glycosidase_sf"/>
</dbReference>
<dbReference type="InterPro" id="IPR052369">
    <property type="entry name" value="UG_Glycosaminoglycan_Hydrolase"/>
</dbReference>
<name>B0Y940_ASPFC</name>
<dbReference type="VEuPathDB" id="FungiDB:AFUB_079550"/>
<dbReference type="EMBL" id="DS499599">
    <property type="protein sequence ID" value="EDP49921.1"/>
    <property type="molecule type" value="Genomic_DNA"/>
</dbReference>
<dbReference type="AlphaFoldDB" id="B0Y940"/>
<dbReference type="OrthoDB" id="2317065at2759"/>
<dbReference type="InterPro" id="IPR012341">
    <property type="entry name" value="6hp_glycosidase-like_sf"/>
</dbReference>
<gene>
    <name evidence="4" type="ORF">AFUB_079550</name>
</gene>
<sequence length="563" mass="63435">MLSGSWGIGLERCCIPVYVFRSYMVCHDDFTRVDYGGRLKTQENFLSPSPSYFKRSRRVGIQAAILKALAKVPDTMDEPAPKRLRGESKHEENGTCAESSGIPQWVIHALYSESVTAKLWNVASRALGKAEPPTFFPEYTGKDGATYVYRHLSFWTSGFFPGSLYLLLERQAKNNSSTEPCTPHPLVLQHLCQWWTVNLHQNATLNTTHDLGFMIAPWAIKAWELHRDARAFSSLVTAANTLASRFCPKVQSIRSWDTCVTKRYSFTDPSRDFLVIIDNMLNLDMLFWVAKETGNRHLYDVALAHARTTQRHHIRANHSTYHVVNFDQETCTPKEKLTNQGYSDESCWARGQAWGILGFVQTFQWTGDPSFLQTSRQLADYFIKNLPGDGVPYWDFDAPVTSDSPRDTSAAMIASCGMLLIYKALRAQGKYDESEHYLVAVKRIVEGTLSKFLNPPTFKFIVQPSNRGIETYEDGLPCDHEEKPEPGFLAVSESAATNGMNGRGVNGTESKKPVAETILTGATINNYEFAPRRWANHGLVYADYYFMLLGNMLLELGLVPSLP</sequence>
<dbReference type="GO" id="GO:0052757">
    <property type="term" value="F:chondroitin hydrolase activity"/>
    <property type="evidence" value="ECO:0007669"/>
    <property type="project" value="TreeGrafter"/>
</dbReference>
<dbReference type="FunFam" id="1.50.10.10:FF:000048">
    <property type="entry name" value="Unsaturated chondroitin disaccharide hydrolase"/>
    <property type="match status" value="1"/>
</dbReference>
<feature type="region of interest" description="Disordered" evidence="3">
    <location>
        <begin position="77"/>
        <end position="97"/>
    </location>
</feature>
<proteinExistence type="inferred from homology"/>
<dbReference type="GO" id="GO:0000272">
    <property type="term" value="P:polysaccharide catabolic process"/>
    <property type="evidence" value="ECO:0007669"/>
    <property type="project" value="TreeGrafter"/>
</dbReference>
<protein>
    <submittedName>
        <fullName evidence="4">Glucuronyl hydrolase, putative</fullName>
    </submittedName>
</protein>
<keyword evidence="1 4" id="KW-0378">Hydrolase</keyword>
<evidence type="ECO:0000256" key="1">
    <source>
        <dbReference type="ARBA" id="ARBA00022801"/>
    </source>
</evidence>
<organism evidence="4 5">
    <name type="scientific">Aspergillus fumigatus (strain CBS 144.89 / FGSC A1163 / CEA10)</name>
    <name type="common">Neosartorya fumigata</name>
    <dbReference type="NCBI Taxonomy" id="451804"/>
    <lineage>
        <taxon>Eukaryota</taxon>
        <taxon>Fungi</taxon>
        <taxon>Dikarya</taxon>
        <taxon>Ascomycota</taxon>
        <taxon>Pezizomycotina</taxon>
        <taxon>Eurotiomycetes</taxon>
        <taxon>Eurotiomycetidae</taxon>
        <taxon>Eurotiales</taxon>
        <taxon>Aspergillaceae</taxon>
        <taxon>Aspergillus</taxon>
        <taxon>Aspergillus subgen. Fumigati</taxon>
    </lineage>
</organism>
<accession>B0Y940</accession>